<dbReference type="Proteomes" id="UP001372338">
    <property type="component" value="Unassembled WGS sequence"/>
</dbReference>
<comment type="caution">
    <text evidence="2">The sequence shown here is derived from an EMBL/GenBank/DDBJ whole genome shotgun (WGS) entry which is preliminary data.</text>
</comment>
<proteinExistence type="predicted"/>
<sequence>MHRRRTHGGLHCRTWWQVEFTPCDGFLGGSRGGRDGSRGGACISCGVWRPRVVDCNMSEGDLVVVGCRAVVPGGGIMGTSETREGDGGGSVFLPFSDTEPVGGGDDAGGVVVAGGGVTVAGVGGCGESMVDGDGGGGVLGGDRDSGSDGSEGGGVRGGSRRGRALLSSLCLFSPEAKPGGGGTISSDGRA</sequence>
<evidence type="ECO:0000313" key="3">
    <source>
        <dbReference type="Proteomes" id="UP001372338"/>
    </source>
</evidence>
<dbReference type="AlphaFoldDB" id="A0AAN9HYQ8"/>
<dbReference type="EMBL" id="JAYWIO010000005">
    <property type="protein sequence ID" value="KAK7258684.1"/>
    <property type="molecule type" value="Genomic_DNA"/>
</dbReference>
<evidence type="ECO:0000256" key="1">
    <source>
        <dbReference type="SAM" id="MobiDB-lite"/>
    </source>
</evidence>
<reference evidence="2 3" key="1">
    <citation type="submission" date="2024-01" db="EMBL/GenBank/DDBJ databases">
        <title>The genomes of 5 underutilized Papilionoideae crops provide insights into root nodulation and disease resistanc.</title>
        <authorList>
            <person name="Yuan L."/>
        </authorList>
    </citation>
    <scope>NUCLEOTIDE SEQUENCE [LARGE SCALE GENOMIC DNA]</scope>
    <source>
        <strain evidence="2">ZHUSHIDOU_FW_LH</strain>
        <tissue evidence="2">Leaf</tissue>
    </source>
</reference>
<feature type="region of interest" description="Disordered" evidence="1">
    <location>
        <begin position="133"/>
        <end position="160"/>
    </location>
</feature>
<gene>
    <name evidence="2" type="ORF">RIF29_24266</name>
</gene>
<name>A0AAN9HYQ8_CROPI</name>
<organism evidence="2 3">
    <name type="scientific">Crotalaria pallida</name>
    <name type="common">Smooth rattlebox</name>
    <name type="synonym">Crotalaria striata</name>
    <dbReference type="NCBI Taxonomy" id="3830"/>
    <lineage>
        <taxon>Eukaryota</taxon>
        <taxon>Viridiplantae</taxon>
        <taxon>Streptophyta</taxon>
        <taxon>Embryophyta</taxon>
        <taxon>Tracheophyta</taxon>
        <taxon>Spermatophyta</taxon>
        <taxon>Magnoliopsida</taxon>
        <taxon>eudicotyledons</taxon>
        <taxon>Gunneridae</taxon>
        <taxon>Pentapetalae</taxon>
        <taxon>rosids</taxon>
        <taxon>fabids</taxon>
        <taxon>Fabales</taxon>
        <taxon>Fabaceae</taxon>
        <taxon>Papilionoideae</taxon>
        <taxon>50 kb inversion clade</taxon>
        <taxon>genistoids sensu lato</taxon>
        <taxon>core genistoids</taxon>
        <taxon>Crotalarieae</taxon>
        <taxon>Crotalaria</taxon>
    </lineage>
</organism>
<evidence type="ECO:0000313" key="2">
    <source>
        <dbReference type="EMBL" id="KAK7258684.1"/>
    </source>
</evidence>
<accession>A0AAN9HYQ8</accession>
<keyword evidence="3" id="KW-1185">Reference proteome</keyword>
<protein>
    <submittedName>
        <fullName evidence="2">Uncharacterized protein</fullName>
    </submittedName>
</protein>